<evidence type="ECO:0000256" key="4">
    <source>
        <dbReference type="ARBA" id="ARBA00022989"/>
    </source>
</evidence>
<feature type="transmembrane region" description="Helical" evidence="6">
    <location>
        <begin position="42"/>
        <end position="63"/>
    </location>
</feature>
<gene>
    <name evidence="8" type="ORF">C0J00_03040</name>
</gene>
<keyword evidence="3 6" id="KW-0812">Transmembrane</keyword>
<dbReference type="EMBL" id="CP025536">
    <property type="protein sequence ID" value="AUW96171.1"/>
    <property type="molecule type" value="Genomic_DNA"/>
</dbReference>
<evidence type="ECO:0000256" key="3">
    <source>
        <dbReference type="ARBA" id="ARBA00022692"/>
    </source>
</evidence>
<organism evidence="8 9">
    <name type="scientific">Streptococcus pluranimalium</name>
    <dbReference type="NCBI Taxonomy" id="82348"/>
    <lineage>
        <taxon>Bacteria</taxon>
        <taxon>Bacillati</taxon>
        <taxon>Bacillota</taxon>
        <taxon>Bacilli</taxon>
        <taxon>Lactobacillales</taxon>
        <taxon>Streptococcaceae</taxon>
        <taxon>Streptococcus</taxon>
    </lineage>
</organism>
<dbReference type="PANTHER" id="PTHR38459:SF5">
    <property type="entry name" value="CELL WALL TEICHOIC ACID GLYCOSYLATION PROTEIN GTCA"/>
    <property type="match status" value="1"/>
</dbReference>
<comment type="subcellular location">
    <subcellularLocation>
        <location evidence="1">Membrane</location>
        <topology evidence="1">Multi-pass membrane protein</topology>
    </subcellularLocation>
</comment>
<protein>
    <submittedName>
        <fullName evidence="8">Sugar translocase</fullName>
    </submittedName>
</protein>
<dbReference type="KEGG" id="splr:C0J00_03040"/>
<dbReference type="GeneID" id="98392888"/>
<evidence type="ECO:0000313" key="9">
    <source>
        <dbReference type="Proteomes" id="UP000238956"/>
    </source>
</evidence>
<dbReference type="GO" id="GO:0005886">
    <property type="term" value="C:plasma membrane"/>
    <property type="evidence" value="ECO:0007669"/>
    <property type="project" value="TreeGrafter"/>
</dbReference>
<dbReference type="PANTHER" id="PTHR38459">
    <property type="entry name" value="PROPHAGE BACTOPRENOL-LINKED GLUCOSE TRANSLOCASE HOMOLOG"/>
    <property type="match status" value="1"/>
</dbReference>
<dbReference type="InterPro" id="IPR051401">
    <property type="entry name" value="GtrA_CellWall_Glycosyl"/>
</dbReference>
<accession>A0A2L0D3N2</accession>
<feature type="transmembrane region" description="Helical" evidence="6">
    <location>
        <begin position="12"/>
        <end position="36"/>
    </location>
</feature>
<feature type="domain" description="GtrA/DPMS transmembrane" evidence="7">
    <location>
        <begin position="15"/>
        <end position="140"/>
    </location>
</feature>
<evidence type="ECO:0000256" key="1">
    <source>
        <dbReference type="ARBA" id="ARBA00004141"/>
    </source>
</evidence>
<evidence type="ECO:0000256" key="2">
    <source>
        <dbReference type="ARBA" id="ARBA00009399"/>
    </source>
</evidence>
<feature type="transmembrane region" description="Helical" evidence="6">
    <location>
        <begin position="117"/>
        <end position="134"/>
    </location>
</feature>
<keyword evidence="5 6" id="KW-0472">Membrane</keyword>
<feature type="transmembrane region" description="Helical" evidence="6">
    <location>
        <begin position="75"/>
        <end position="97"/>
    </location>
</feature>
<name>A0A2L0D3N2_9STRE</name>
<keyword evidence="4 6" id="KW-1133">Transmembrane helix</keyword>
<reference evidence="8 9" key="1">
    <citation type="submission" date="2017-12" db="EMBL/GenBank/DDBJ databases">
        <authorList>
            <person name="Hurst M.R.H."/>
        </authorList>
    </citation>
    <scope>NUCLEOTIDE SEQUENCE [LARGE SCALE GENOMIC DNA]</scope>
    <source>
        <strain evidence="8 9">TH11417</strain>
    </source>
</reference>
<dbReference type="GO" id="GO:0000271">
    <property type="term" value="P:polysaccharide biosynthetic process"/>
    <property type="evidence" value="ECO:0007669"/>
    <property type="project" value="InterPro"/>
</dbReference>
<dbReference type="AlphaFoldDB" id="A0A2L0D3N2"/>
<evidence type="ECO:0000256" key="6">
    <source>
        <dbReference type="SAM" id="Phobius"/>
    </source>
</evidence>
<dbReference type="Proteomes" id="UP000238956">
    <property type="component" value="Chromosome"/>
</dbReference>
<keyword evidence="9" id="KW-1185">Reference proteome</keyword>
<evidence type="ECO:0000256" key="5">
    <source>
        <dbReference type="ARBA" id="ARBA00023136"/>
    </source>
</evidence>
<evidence type="ECO:0000259" key="7">
    <source>
        <dbReference type="Pfam" id="PF04138"/>
    </source>
</evidence>
<reference evidence="8 9" key="2">
    <citation type="submission" date="2018-02" db="EMBL/GenBank/DDBJ databases">
        <title>Whole genome sequencing analysis of Streptococcus pluranimalium isolated from cattle infected mastitis in China.</title>
        <authorList>
            <person name="Zhang J.-R."/>
            <person name="Hu G.-Z."/>
        </authorList>
    </citation>
    <scope>NUCLEOTIDE SEQUENCE [LARGE SCALE GENOMIC DNA]</scope>
    <source>
        <strain evidence="8 9">TH11417</strain>
    </source>
</reference>
<evidence type="ECO:0000313" key="8">
    <source>
        <dbReference type="EMBL" id="AUW96171.1"/>
    </source>
</evidence>
<dbReference type="RefSeq" id="WP_104967508.1">
    <property type="nucleotide sequence ID" value="NZ_CP025536.1"/>
</dbReference>
<dbReference type="OrthoDB" id="361483at2"/>
<sequence length="146" mass="16515">MKTIKKLLNNEVISYLIFGVLTTLVYLIVRTIVFSISQQATLSAVIANAIAILFAFFTNDSIVFKQEKAGWQKRLVSFVGARLFTLLIDLVLVVTFVEKFPNLIGQFVNHDLARVNLIESLMAQVIIIIVNYVISKYLVFKNKKTS</sequence>
<dbReference type="Pfam" id="PF04138">
    <property type="entry name" value="GtrA_DPMS_TM"/>
    <property type="match status" value="1"/>
</dbReference>
<dbReference type="InterPro" id="IPR007267">
    <property type="entry name" value="GtrA_DPMS_TM"/>
</dbReference>
<proteinExistence type="inferred from homology"/>
<comment type="similarity">
    <text evidence="2">Belongs to the GtrA family.</text>
</comment>